<keyword evidence="1" id="KW-0472">Membrane</keyword>
<evidence type="ECO:0000313" key="5">
    <source>
        <dbReference type="Proteomes" id="UP000632377"/>
    </source>
</evidence>
<feature type="domain" description="Prolow-density lipoprotein receptor-related protein 1-like beta-propeller" evidence="3">
    <location>
        <begin position="105"/>
        <end position="285"/>
    </location>
</feature>
<dbReference type="Proteomes" id="UP000632377">
    <property type="component" value="Unassembled WGS sequence"/>
</dbReference>
<dbReference type="EMBL" id="JAESWC010000002">
    <property type="protein sequence ID" value="MBL4935745.1"/>
    <property type="molecule type" value="Genomic_DNA"/>
</dbReference>
<feature type="domain" description="Prolow-density lipoprotein receptor-related protein 1-like beta-propeller" evidence="3">
    <location>
        <begin position="307"/>
        <end position="414"/>
    </location>
</feature>
<evidence type="ECO:0000259" key="2">
    <source>
        <dbReference type="Pfam" id="PF10005"/>
    </source>
</evidence>
<gene>
    <name evidence="4" type="ORF">JK636_08235</name>
</gene>
<dbReference type="InterPro" id="IPR011042">
    <property type="entry name" value="6-blade_b-propeller_TolB-like"/>
</dbReference>
<protein>
    <submittedName>
        <fullName evidence="4">DUF5050 domain-containing protein</fullName>
    </submittedName>
</protein>
<proteinExistence type="predicted"/>
<keyword evidence="1" id="KW-0812">Transmembrane</keyword>
<dbReference type="Pfam" id="PF10005">
    <property type="entry name" value="Zn_ribbon_DZR_6"/>
    <property type="match status" value="1"/>
</dbReference>
<dbReference type="Gene3D" id="2.120.10.30">
    <property type="entry name" value="TolB, C-terminal domain"/>
    <property type="match status" value="1"/>
</dbReference>
<keyword evidence="1" id="KW-1133">Transmembrane helix</keyword>
<dbReference type="RefSeq" id="WP_202748336.1">
    <property type="nucleotide sequence ID" value="NZ_JAESWC010000002.1"/>
</dbReference>
<evidence type="ECO:0000313" key="4">
    <source>
        <dbReference type="EMBL" id="MBL4935745.1"/>
    </source>
</evidence>
<organism evidence="4 5">
    <name type="scientific">Clostridium rhizosphaerae</name>
    <dbReference type="NCBI Taxonomy" id="2803861"/>
    <lineage>
        <taxon>Bacteria</taxon>
        <taxon>Bacillati</taxon>
        <taxon>Bacillota</taxon>
        <taxon>Clostridia</taxon>
        <taxon>Eubacteriales</taxon>
        <taxon>Clostridiaceae</taxon>
        <taxon>Clostridium</taxon>
    </lineage>
</organism>
<feature type="transmembrane region" description="Helical" evidence="1">
    <location>
        <begin position="76"/>
        <end position="93"/>
    </location>
</feature>
<keyword evidence="5" id="KW-1185">Reference proteome</keyword>
<dbReference type="Pfam" id="PF16472">
    <property type="entry name" value="DUF5050"/>
    <property type="match status" value="2"/>
</dbReference>
<dbReference type="PANTHER" id="PTHR32256">
    <property type="match status" value="1"/>
</dbReference>
<reference evidence="4 5" key="1">
    <citation type="submission" date="2021-01" db="EMBL/GenBank/DDBJ databases">
        <title>Genome public.</title>
        <authorList>
            <person name="Liu C."/>
            <person name="Sun Q."/>
        </authorList>
    </citation>
    <scope>NUCLEOTIDE SEQUENCE [LARGE SCALE GENOMIC DNA]</scope>
    <source>
        <strain evidence="4 5">YIM B02515</strain>
    </source>
</reference>
<dbReference type="InterPro" id="IPR053369">
    <property type="entry name" value="SrfA-induced_signal"/>
</dbReference>
<accession>A0ABS1T8S7</accession>
<feature type="domain" description="Zinc-ribbon" evidence="2">
    <location>
        <begin position="1"/>
        <end position="41"/>
    </location>
</feature>
<evidence type="ECO:0000259" key="3">
    <source>
        <dbReference type="Pfam" id="PF16472"/>
    </source>
</evidence>
<name>A0ABS1T8S7_9CLOT</name>
<dbReference type="InterPro" id="IPR032485">
    <property type="entry name" value="LRP1-like_beta_prop"/>
</dbReference>
<evidence type="ECO:0000256" key="1">
    <source>
        <dbReference type="SAM" id="Phobius"/>
    </source>
</evidence>
<sequence length="417" mass="48272">MFRCKECGNEVFKEDIYCRSCGKQIDFNSLINVEAEDTKKEKLVIEGKPKRKAFKAINKDRLKIIKKFKIEFKNNELIICILIILLFAAGYFINKNIYNDNISTGKVVDYSFFAKSGQELYFPFSTTNNEHEIKGGIYKITDNSAKAIKISDDIAGMLKIKGDWIYFVNYKDEFKIYKMKKDGTQKNKLSDIGVQMMTMQGNHIYFLASSDENKLYKMNLDGSKKQRLEDRINRYFLTGNKIYYTKADKLGTLFSMNFDGSLKKEVCKLNGRIVYANDNFIYFTEPSLQQVRENKDEPIDSLSIYGNGNLYKIRIDGQDKKLIIDENVEQIFFSNKNIYYNTNSVSSGSAVTSTVFHSYKVDLKGKNKVDLKFDGPIISIIDNWMYYVNFANNESKLFRTNLGNNRTETIESDIFGQ</sequence>
<dbReference type="InterPro" id="IPR011201">
    <property type="entry name" value="Zinc-ribbon_6_bact"/>
</dbReference>
<dbReference type="SUPFAM" id="SSF69304">
    <property type="entry name" value="Tricorn protease N-terminal domain"/>
    <property type="match status" value="2"/>
</dbReference>
<dbReference type="PANTHER" id="PTHR32256:SF17">
    <property type="entry name" value="EGF-LIKE DOMAIN-CONTAINING PROTEIN"/>
    <property type="match status" value="1"/>
</dbReference>
<comment type="caution">
    <text evidence="4">The sequence shown here is derived from an EMBL/GenBank/DDBJ whole genome shotgun (WGS) entry which is preliminary data.</text>
</comment>